<dbReference type="GO" id="GO:0005739">
    <property type="term" value="C:mitochondrion"/>
    <property type="evidence" value="ECO:0007669"/>
    <property type="project" value="TreeGrafter"/>
</dbReference>
<dbReference type="InterPro" id="IPR051982">
    <property type="entry name" value="CiliaryAsmbly_MitoImport"/>
</dbReference>
<dbReference type="GO" id="GO:0031072">
    <property type="term" value="F:heat shock protein binding"/>
    <property type="evidence" value="ECO:0007669"/>
    <property type="project" value="TreeGrafter"/>
</dbReference>
<dbReference type="PROSITE" id="PS50005">
    <property type="entry name" value="TPR"/>
    <property type="match status" value="1"/>
</dbReference>
<feature type="repeat" description="TPR" evidence="5">
    <location>
        <begin position="299"/>
        <end position="332"/>
    </location>
</feature>
<comment type="subcellular location">
    <subcellularLocation>
        <location evidence="1">Cytoplasm</location>
    </subcellularLocation>
</comment>
<evidence type="ECO:0000256" key="2">
    <source>
        <dbReference type="ARBA" id="ARBA00022490"/>
    </source>
</evidence>
<evidence type="ECO:0000313" key="8">
    <source>
        <dbReference type="Proteomes" id="UP000192578"/>
    </source>
</evidence>
<accession>A0A1W0WGY8</accession>
<evidence type="ECO:0000256" key="1">
    <source>
        <dbReference type="ARBA" id="ARBA00004496"/>
    </source>
</evidence>
<evidence type="ECO:0000256" key="4">
    <source>
        <dbReference type="ARBA" id="ARBA00022803"/>
    </source>
</evidence>
<dbReference type="InterPro" id="IPR011990">
    <property type="entry name" value="TPR-like_helical_dom_sf"/>
</dbReference>
<dbReference type="PANTHER" id="PTHR45984">
    <property type="entry name" value="RNA (RNA) POLYMERASE II ASSOCIATED PROTEIN HOMOLOG"/>
    <property type="match status" value="1"/>
</dbReference>
<dbReference type="PANTHER" id="PTHR45984:SF2">
    <property type="entry name" value="MITOCHONDRIAL IMPORT RECEPTOR SUBUNIT TOM34"/>
    <property type="match status" value="1"/>
</dbReference>
<proteinExistence type="predicted"/>
<dbReference type="InterPro" id="IPR019734">
    <property type="entry name" value="TPR_rpt"/>
</dbReference>
<dbReference type="Gene3D" id="1.25.40.10">
    <property type="entry name" value="Tetratricopeptide repeat domain"/>
    <property type="match status" value="1"/>
</dbReference>
<dbReference type="SMART" id="SM00028">
    <property type="entry name" value="TPR"/>
    <property type="match status" value="3"/>
</dbReference>
<feature type="region of interest" description="Disordered" evidence="6">
    <location>
        <begin position="155"/>
        <end position="177"/>
    </location>
</feature>
<keyword evidence="4 5" id="KW-0802">TPR repeat</keyword>
<dbReference type="SUPFAM" id="SSF48452">
    <property type="entry name" value="TPR-like"/>
    <property type="match status" value="1"/>
</dbReference>
<dbReference type="OrthoDB" id="2942533at2759"/>
<dbReference type="EMBL" id="MTYJ01000105">
    <property type="protein sequence ID" value="OQV14393.1"/>
    <property type="molecule type" value="Genomic_DNA"/>
</dbReference>
<protein>
    <submittedName>
        <fullName evidence="7">Sperm-associated antigen 1</fullName>
    </submittedName>
</protein>
<dbReference type="GO" id="GO:0006626">
    <property type="term" value="P:protein targeting to mitochondrion"/>
    <property type="evidence" value="ECO:0007669"/>
    <property type="project" value="TreeGrafter"/>
</dbReference>
<sequence length="373" mass="42152">MGLNLPEKMPSESPLLEAYQLLVEDLDYGAIGKCTDVAMLVKILRVLRSAQVGYYPDLIEFTEERIRMLNPKHIILTKDDNVWSREDVGESGDAQALDLTDLCRSTASLGLDHIPDLEPSCSGTNCDEVVMYPIRKRAAMHCEPLKNESDLNAAKRKNETEQPSDCSHGHPKNKRIKSSDFTSWDKYDVHAELLKIDEKHDEEKRDRVTGCHGLAEFVRIDDKATSEKEPIALREKEKGNEAYRAGDYNEALSYFNRSLSVQMSLVVINNRAQVYIKLKKFAEAVSDLKYILSNDSQNVKALLRLGTIYAEQKEPEKAVQYFKSASQLCPESKVAARMLERLTEQAPTTTRDEAGPVWRCSAKKKGPLIEVIE</sequence>
<keyword evidence="3" id="KW-0677">Repeat</keyword>
<evidence type="ECO:0000256" key="3">
    <source>
        <dbReference type="ARBA" id="ARBA00022737"/>
    </source>
</evidence>
<keyword evidence="8" id="KW-1185">Reference proteome</keyword>
<dbReference type="Proteomes" id="UP000192578">
    <property type="component" value="Unassembled WGS sequence"/>
</dbReference>
<dbReference type="Pfam" id="PF13432">
    <property type="entry name" value="TPR_16"/>
    <property type="match status" value="1"/>
</dbReference>
<evidence type="ECO:0000256" key="6">
    <source>
        <dbReference type="SAM" id="MobiDB-lite"/>
    </source>
</evidence>
<gene>
    <name evidence="7" type="ORF">BV898_11371</name>
</gene>
<comment type="caution">
    <text evidence="7">The sequence shown here is derived from an EMBL/GenBank/DDBJ whole genome shotgun (WGS) entry which is preliminary data.</text>
</comment>
<dbReference type="AlphaFoldDB" id="A0A1W0WGY8"/>
<evidence type="ECO:0000313" key="7">
    <source>
        <dbReference type="EMBL" id="OQV14393.1"/>
    </source>
</evidence>
<organism evidence="7 8">
    <name type="scientific">Hypsibius exemplaris</name>
    <name type="common">Freshwater tardigrade</name>
    <dbReference type="NCBI Taxonomy" id="2072580"/>
    <lineage>
        <taxon>Eukaryota</taxon>
        <taxon>Metazoa</taxon>
        <taxon>Ecdysozoa</taxon>
        <taxon>Tardigrada</taxon>
        <taxon>Eutardigrada</taxon>
        <taxon>Parachela</taxon>
        <taxon>Hypsibioidea</taxon>
        <taxon>Hypsibiidae</taxon>
        <taxon>Hypsibius</taxon>
    </lineage>
</organism>
<name>A0A1W0WGY8_HYPEX</name>
<evidence type="ECO:0000256" key="5">
    <source>
        <dbReference type="PROSITE-ProRule" id="PRU00339"/>
    </source>
</evidence>
<dbReference type="GO" id="GO:0005829">
    <property type="term" value="C:cytosol"/>
    <property type="evidence" value="ECO:0007669"/>
    <property type="project" value="TreeGrafter"/>
</dbReference>
<keyword evidence="2" id="KW-0963">Cytoplasm</keyword>
<reference evidence="8" key="1">
    <citation type="submission" date="2017-01" db="EMBL/GenBank/DDBJ databases">
        <title>Comparative genomics of anhydrobiosis in the tardigrade Hypsibius dujardini.</title>
        <authorList>
            <person name="Yoshida Y."/>
            <person name="Koutsovoulos G."/>
            <person name="Laetsch D."/>
            <person name="Stevens L."/>
            <person name="Kumar S."/>
            <person name="Horikawa D."/>
            <person name="Ishino K."/>
            <person name="Komine S."/>
            <person name="Tomita M."/>
            <person name="Blaxter M."/>
            <person name="Arakawa K."/>
        </authorList>
    </citation>
    <scope>NUCLEOTIDE SEQUENCE [LARGE SCALE GENOMIC DNA]</scope>
    <source>
        <strain evidence="8">Z151</strain>
    </source>
</reference>